<dbReference type="Proteomes" id="UP000593571">
    <property type="component" value="Unassembled WGS sequence"/>
</dbReference>
<accession>A0A7J8H913</accession>
<protein>
    <submittedName>
        <fullName evidence="1">Uncharacterized protein</fullName>
    </submittedName>
</protein>
<name>A0A7J8H913_ROUAE</name>
<keyword evidence="2" id="KW-1185">Reference proteome</keyword>
<organism evidence="1 2">
    <name type="scientific">Rousettus aegyptiacus</name>
    <name type="common">Egyptian fruit bat</name>
    <name type="synonym">Pteropus aegyptiacus</name>
    <dbReference type="NCBI Taxonomy" id="9407"/>
    <lineage>
        <taxon>Eukaryota</taxon>
        <taxon>Metazoa</taxon>
        <taxon>Chordata</taxon>
        <taxon>Craniata</taxon>
        <taxon>Vertebrata</taxon>
        <taxon>Euteleostomi</taxon>
        <taxon>Mammalia</taxon>
        <taxon>Eutheria</taxon>
        <taxon>Laurasiatheria</taxon>
        <taxon>Chiroptera</taxon>
        <taxon>Yinpterochiroptera</taxon>
        <taxon>Pteropodoidea</taxon>
        <taxon>Pteropodidae</taxon>
        <taxon>Rousettinae</taxon>
        <taxon>Rousettus</taxon>
    </lineage>
</organism>
<evidence type="ECO:0000313" key="1">
    <source>
        <dbReference type="EMBL" id="KAF6468648.1"/>
    </source>
</evidence>
<sequence length="89" mass="9774">MVATISSQHSNCPLSPIEYLGDDKMAALVINNRTLLLPAPLFLDPDLVLHSVFHKCSILLPINLEGVTLCSFFIPMQSPEPPLHSHLCP</sequence>
<comment type="caution">
    <text evidence="1">The sequence shown here is derived from an EMBL/GenBank/DDBJ whole genome shotgun (WGS) entry which is preliminary data.</text>
</comment>
<dbReference type="AlphaFoldDB" id="A0A7J8H913"/>
<gene>
    <name evidence="1" type="ORF">HJG63_020552</name>
</gene>
<proteinExistence type="predicted"/>
<reference evidence="1 2" key="1">
    <citation type="journal article" date="2020" name="Nature">
        <title>Six reference-quality genomes reveal evolution of bat adaptations.</title>
        <authorList>
            <person name="Jebb D."/>
            <person name="Huang Z."/>
            <person name="Pippel M."/>
            <person name="Hughes G.M."/>
            <person name="Lavrichenko K."/>
            <person name="Devanna P."/>
            <person name="Winkler S."/>
            <person name="Jermiin L.S."/>
            <person name="Skirmuntt E.C."/>
            <person name="Katzourakis A."/>
            <person name="Burkitt-Gray L."/>
            <person name="Ray D.A."/>
            <person name="Sullivan K.A.M."/>
            <person name="Roscito J.G."/>
            <person name="Kirilenko B.M."/>
            <person name="Davalos L.M."/>
            <person name="Corthals A.P."/>
            <person name="Power M.L."/>
            <person name="Jones G."/>
            <person name="Ransome R.D."/>
            <person name="Dechmann D.K.N."/>
            <person name="Locatelli A.G."/>
            <person name="Puechmaille S.J."/>
            <person name="Fedrigo O."/>
            <person name="Jarvis E.D."/>
            <person name="Hiller M."/>
            <person name="Vernes S.C."/>
            <person name="Myers E.W."/>
            <person name="Teeling E.C."/>
        </authorList>
    </citation>
    <scope>NUCLEOTIDE SEQUENCE [LARGE SCALE GENOMIC DNA]</scope>
    <source>
        <strain evidence="1">MRouAeg1</strain>
        <tissue evidence="1">Muscle</tissue>
    </source>
</reference>
<evidence type="ECO:0000313" key="2">
    <source>
        <dbReference type="Proteomes" id="UP000593571"/>
    </source>
</evidence>
<dbReference type="EMBL" id="JACASE010000005">
    <property type="protein sequence ID" value="KAF6468648.1"/>
    <property type="molecule type" value="Genomic_DNA"/>
</dbReference>